<gene>
    <name evidence="2" type="ORF">OXH55_06480</name>
</gene>
<accession>A0ABT4CMJ6</accession>
<evidence type="ECO:0000313" key="3">
    <source>
        <dbReference type="Proteomes" id="UP001079657"/>
    </source>
</evidence>
<dbReference type="Proteomes" id="UP001079657">
    <property type="component" value="Unassembled WGS sequence"/>
</dbReference>
<keyword evidence="3" id="KW-1185">Reference proteome</keyword>
<dbReference type="EMBL" id="JAPQES010000001">
    <property type="protein sequence ID" value="MCY6370277.1"/>
    <property type="molecule type" value="Genomic_DNA"/>
</dbReference>
<sequence>MKQEIITYLSTIKDDIKNLTKYLYEYPEESFCEHKAYNYIVNLLKDKEFEVTENYLDMSTSFLAQYGSGHPKICYICEYDSPCKKGHILGTHLVSSISIGAALSLSKVIPKAGGGTVILLGCPGEFLSGSKVTMAKQGIFEDIDTVLMVQPHTITAEVCTSPAILPLKITYSCNKASGCTEKSTYTALDACIFTLNSINTLVKGFSDECSIDMVSIKGSTMPCIPYNTVETSFYVKAPYLKIAEEIADKIKKITASSKDLMNIDSVVTFSKAPCENFVSSNTLSRIFAHNLKESGIIDDGNTIDIPYGLSLGNVSHLIPCIRPYVCITEDKSIQYASENFGSATLSPYAEDRILKAAQALAITGLDLIEKDSLLAEAKMELHKCINEKC</sequence>
<dbReference type="PANTHER" id="PTHR30575">
    <property type="entry name" value="PEPTIDASE M20"/>
    <property type="match status" value="1"/>
</dbReference>
<protein>
    <recommendedName>
        <fullName evidence="1">Peptidase M20 domain-containing protein 2</fullName>
    </recommendedName>
</protein>
<name>A0ABT4CMJ6_9CLOT</name>
<dbReference type="PANTHER" id="PTHR30575:SF0">
    <property type="entry name" value="XAA-ARG DIPEPTIDASE"/>
    <property type="match status" value="1"/>
</dbReference>
<dbReference type="InterPro" id="IPR017144">
    <property type="entry name" value="Xaa-Arg_dipeptidase"/>
</dbReference>
<reference evidence="2" key="1">
    <citation type="submission" date="2022-12" db="EMBL/GenBank/DDBJ databases">
        <authorList>
            <person name="Wang J."/>
        </authorList>
    </citation>
    <scope>NUCLEOTIDE SEQUENCE</scope>
    <source>
        <strain evidence="2">HY-42-06</strain>
    </source>
</reference>
<dbReference type="RefSeq" id="WP_268048985.1">
    <property type="nucleotide sequence ID" value="NZ_JAPQES010000001.1"/>
</dbReference>
<evidence type="ECO:0000256" key="1">
    <source>
        <dbReference type="PIRNR" id="PIRNR037226"/>
    </source>
</evidence>
<dbReference type="InterPro" id="IPR052030">
    <property type="entry name" value="Peptidase_M20/M20A_hydrolases"/>
</dbReference>
<dbReference type="PIRSF" id="PIRSF037226">
    <property type="entry name" value="Amidohydrolase_ACY1L2_prd"/>
    <property type="match status" value="1"/>
</dbReference>
<proteinExistence type="inferred from homology"/>
<comment type="similarity">
    <text evidence="1">Belongs to the peptidase M20A family.</text>
</comment>
<dbReference type="Gene3D" id="3.30.70.360">
    <property type="match status" value="1"/>
</dbReference>
<dbReference type="Gene3D" id="3.40.630.10">
    <property type="entry name" value="Zn peptidases"/>
    <property type="match status" value="1"/>
</dbReference>
<dbReference type="SUPFAM" id="SSF53187">
    <property type="entry name" value="Zn-dependent exopeptidases"/>
    <property type="match status" value="1"/>
</dbReference>
<organism evidence="2 3">
    <name type="scientific">Clostridium ganghwense</name>
    <dbReference type="NCBI Taxonomy" id="312089"/>
    <lineage>
        <taxon>Bacteria</taxon>
        <taxon>Bacillati</taxon>
        <taxon>Bacillota</taxon>
        <taxon>Clostridia</taxon>
        <taxon>Eubacteriales</taxon>
        <taxon>Clostridiaceae</taxon>
        <taxon>Clostridium</taxon>
    </lineage>
</organism>
<evidence type="ECO:0000313" key="2">
    <source>
        <dbReference type="EMBL" id="MCY6370277.1"/>
    </source>
</evidence>
<comment type="caution">
    <text evidence="2">The sequence shown here is derived from an EMBL/GenBank/DDBJ whole genome shotgun (WGS) entry which is preliminary data.</text>
</comment>